<feature type="transmembrane region" description="Helical" evidence="9">
    <location>
        <begin position="34"/>
        <end position="53"/>
    </location>
</feature>
<comment type="subcellular location">
    <subcellularLocation>
        <location evidence="2">Endoplasmic reticulum membrane</location>
        <topology evidence="2">Multi-pass membrane protein</topology>
    </subcellularLocation>
</comment>
<keyword evidence="13" id="KW-1185">Reference proteome</keyword>
<sequence>MALDWPLVRSLLPHLLINLLLSLSNKHTLNQFPFPWTVTALHAATTCLGSYILSHRPSVDAQPRNTPRLSYTAILLFSLLFTINIAVSNLSLKVASLAFHQVVRSTSPLFVLLIQRLWSNNTFSFRANRAAGPLTMTVVGNLKQLATIVVGVFTFKTQVSLTGAAGMSMALGGSGWYSFLSMRNKGEVRRQNEEKKQEEEDVPLVESQSQTTNNESGNLVAKSLV</sequence>
<evidence type="ECO:0000313" key="12">
    <source>
        <dbReference type="EMBL" id="KAK5080390.1"/>
    </source>
</evidence>
<feature type="signal peptide" evidence="10">
    <location>
        <begin position="1"/>
        <end position="22"/>
    </location>
</feature>
<evidence type="ECO:0000256" key="9">
    <source>
        <dbReference type="SAM" id="Phobius"/>
    </source>
</evidence>
<proteinExistence type="inferred from homology"/>
<evidence type="ECO:0000259" key="11">
    <source>
        <dbReference type="Pfam" id="PF03151"/>
    </source>
</evidence>
<dbReference type="PANTHER" id="PTHR11132">
    <property type="entry name" value="SOLUTE CARRIER FAMILY 35"/>
    <property type="match status" value="1"/>
</dbReference>
<evidence type="ECO:0000256" key="5">
    <source>
        <dbReference type="ARBA" id="ARBA00022692"/>
    </source>
</evidence>
<gene>
    <name evidence="12" type="ORF">LTR05_008638</name>
</gene>
<dbReference type="AlphaFoldDB" id="A0AAN7PS42"/>
<feature type="domain" description="Sugar phosphate transporter" evidence="11">
    <location>
        <begin position="16"/>
        <end position="117"/>
    </location>
</feature>
<keyword evidence="5 9" id="KW-0812">Transmembrane</keyword>
<keyword evidence="6 9" id="KW-1133">Transmembrane helix</keyword>
<dbReference type="EMBL" id="JAVRRJ010000015">
    <property type="protein sequence ID" value="KAK5080390.1"/>
    <property type="molecule type" value="Genomic_DNA"/>
</dbReference>
<feature type="chain" id="PRO_5042829093" description="Sugar phosphate transporter domain-containing protein" evidence="10">
    <location>
        <begin position="23"/>
        <end position="225"/>
    </location>
</feature>
<comment type="function">
    <text evidence="1">Involved in the import of GDP-mannose from the cytoplasm into the Golgi lumen.</text>
</comment>
<comment type="similarity">
    <text evidence="3">Belongs to the TPT transporter family. SLC35D subfamily.</text>
</comment>
<reference evidence="12 13" key="1">
    <citation type="submission" date="2023-08" db="EMBL/GenBank/DDBJ databases">
        <title>Black Yeasts Isolated from many extreme environments.</title>
        <authorList>
            <person name="Coleine C."/>
            <person name="Stajich J.E."/>
            <person name="Selbmann L."/>
        </authorList>
    </citation>
    <scope>NUCLEOTIDE SEQUENCE [LARGE SCALE GENOMIC DNA]</scope>
    <source>
        <strain evidence="12 13">CCFEE 5910</strain>
    </source>
</reference>
<evidence type="ECO:0000256" key="8">
    <source>
        <dbReference type="SAM" id="MobiDB-lite"/>
    </source>
</evidence>
<evidence type="ECO:0000256" key="1">
    <source>
        <dbReference type="ARBA" id="ARBA00003420"/>
    </source>
</evidence>
<evidence type="ECO:0000256" key="6">
    <source>
        <dbReference type="ARBA" id="ARBA00022989"/>
    </source>
</evidence>
<dbReference type="Proteomes" id="UP001309876">
    <property type="component" value="Unassembled WGS sequence"/>
</dbReference>
<comment type="caution">
    <text evidence="12">The sequence shown here is derived from an EMBL/GenBank/DDBJ whole genome shotgun (WGS) entry which is preliminary data.</text>
</comment>
<dbReference type="InterPro" id="IPR004853">
    <property type="entry name" value="Sugar_P_trans_dom"/>
</dbReference>
<evidence type="ECO:0000256" key="10">
    <source>
        <dbReference type="SAM" id="SignalP"/>
    </source>
</evidence>
<comment type="subunit">
    <text evidence="4">Homooligomer.</text>
</comment>
<organism evidence="12 13">
    <name type="scientific">Lithohypha guttulata</name>
    <dbReference type="NCBI Taxonomy" id="1690604"/>
    <lineage>
        <taxon>Eukaryota</taxon>
        <taxon>Fungi</taxon>
        <taxon>Dikarya</taxon>
        <taxon>Ascomycota</taxon>
        <taxon>Pezizomycotina</taxon>
        <taxon>Eurotiomycetes</taxon>
        <taxon>Chaetothyriomycetidae</taxon>
        <taxon>Chaetothyriales</taxon>
        <taxon>Trichomeriaceae</taxon>
        <taxon>Lithohypha</taxon>
    </lineage>
</organism>
<feature type="transmembrane region" description="Helical" evidence="9">
    <location>
        <begin position="159"/>
        <end position="180"/>
    </location>
</feature>
<dbReference type="GO" id="GO:0005789">
    <property type="term" value="C:endoplasmic reticulum membrane"/>
    <property type="evidence" value="ECO:0007669"/>
    <property type="project" value="UniProtKB-SubCell"/>
</dbReference>
<evidence type="ECO:0000256" key="3">
    <source>
        <dbReference type="ARBA" id="ARBA00010425"/>
    </source>
</evidence>
<evidence type="ECO:0000313" key="13">
    <source>
        <dbReference type="Proteomes" id="UP001309876"/>
    </source>
</evidence>
<evidence type="ECO:0000256" key="2">
    <source>
        <dbReference type="ARBA" id="ARBA00004477"/>
    </source>
</evidence>
<feature type="compositionally biased region" description="Basic and acidic residues" evidence="8">
    <location>
        <begin position="188"/>
        <end position="198"/>
    </location>
</feature>
<dbReference type="InterPro" id="IPR050186">
    <property type="entry name" value="TPT_transporter"/>
</dbReference>
<name>A0AAN7PS42_9EURO</name>
<protein>
    <recommendedName>
        <fullName evidence="11">Sugar phosphate transporter domain-containing protein</fullName>
    </recommendedName>
</protein>
<accession>A0AAN7PS42</accession>
<feature type="transmembrane region" description="Helical" evidence="9">
    <location>
        <begin position="73"/>
        <end position="92"/>
    </location>
</feature>
<feature type="region of interest" description="Disordered" evidence="8">
    <location>
        <begin position="188"/>
        <end position="225"/>
    </location>
</feature>
<evidence type="ECO:0000256" key="4">
    <source>
        <dbReference type="ARBA" id="ARBA00011182"/>
    </source>
</evidence>
<keyword evidence="7 9" id="KW-0472">Membrane</keyword>
<dbReference type="Pfam" id="PF03151">
    <property type="entry name" value="TPT"/>
    <property type="match status" value="1"/>
</dbReference>
<evidence type="ECO:0000256" key="7">
    <source>
        <dbReference type="ARBA" id="ARBA00023136"/>
    </source>
</evidence>
<keyword evidence="10" id="KW-0732">Signal</keyword>
<feature type="compositionally biased region" description="Polar residues" evidence="8">
    <location>
        <begin position="206"/>
        <end position="217"/>
    </location>
</feature>